<dbReference type="EMBL" id="JAGTJJ010000010">
    <property type="protein sequence ID" value="MDC3982929.1"/>
    <property type="molecule type" value="Genomic_DNA"/>
</dbReference>
<keyword evidence="6" id="KW-1185">Reference proteome</keyword>
<dbReference type="GO" id="GO:0005975">
    <property type="term" value="P:carbohydrate metabolic process"/>
    <property type="evidence" value="ECO:0007669"/>
    <property type="project" value="TreeGrafter"/>
</dbReference>
<dbReference type="InterPro" id="IPR016143">
    <property type="entry name" value="Citrate_synth-like_sm_a-sub"/>
</dbReference>
<dbReference type="Gene3D" id="1.10.580.10">
    <property type="entry name" value="Citrate Synthase, domain 1"/>
    <property type="match status" value="1"/>
</dbReference>
<name>A0A9X3X2D9_9BACT</name>
<comment type="pathway">
    <text evidence="1">Carbohydrate metabolism; tricarboxylic acid cycle; isocitrate from oxaloacetate: step 1/2.</text>
</comment>
<dbReference type="PANTHER" id="PTHR11739:SF4">
    <property type="entry name" value="CITRATE SYNTHASE, PEROXISOMAL"/>
    <property type="match status" value="1"/>
</dbReference>
<evidence type="ECO:0000256" key="2">
    <source>
        <dbReference type="ARBA" id="ARBA00010566"/>
    </source>
</evidence>
<proteinExistence type="inferred from homology"/>
<dbReference type="InterPro" id="IPR002020">
    <property type="entry name" value="Citrate_synthase"/>
</dbReference>
<dbReference type="Pfam" id="PF00285">
    <property type="entry name" value="Citrate_synt"/>
    <property type="match status" value="1"/>
</dbReference>
<dbReference type="Proteomes" id="UP001151081">
    <property type="component" value="Unassembled WGS sequence"/>
</dbReference>
<dbReference type="Gene3D" id="1.10.230.10">
    <property type="entry name" value="Cytochrome P450-Terp, domain 2"/>
    <property type="match status" value="1"/>
</dbReference>
<evidence type="ECO:0000313" key="5">
    <source>
        <dbReference type="EMBL" id="MDC3982929.1"/>
    </source>
</evidence>
<organism evidence="5 6">
    <name type="scientific">Polyangium jinanense</name>
    <dbReference type="NCBI Taxonomy" id="2829994"/>
    <lineage>
        <taxon>Bacteria</taxon>
        <taxon>Pseudomonadati</taxon>
        <taxon>Myxococcota</taxon>
        <taxon>Polyangia</taxon>
        <taxon>Polyangiales</taxon>
        <taxon>Polyangiaceae</taxon>
        <taxon>Polyangium</taxon>
    </lineage>
</organism>
<dbReference type="InterPro" id="IPR016142">
    <property type="entry name" value="Citrate_synth-like_lrg_a-sub"/>
</dbReference>
<protein>
    <recommendedName>
        <fullName evidence="3">citrate synthase (unknown stereospecificity)</fullName>
        <ecNumber evidence="3">2.3.3.16</ecNumber>
    </recommendedName>
</protein>
<dbReference type="GO" id="GO:0006099">
    <property type="term" value="P:tricarboxylic acid cycle"/>
    <property type="evidence" value="ECO:0007669"/>
    <property type="project" value="TreeGrafter"/>
</dbReference>
<gene>
    <name evidence="5" type="ORF">KEG57_20620</name>
</gene>
<dbReference type="PANTHER" id="PTHR11739">
    <property type="entry name" value="CITRATE SYNTHASE"/>
    <property type="match status" value="1"/>
</dbReference>
<dbReference type="EC" id="2.3.3.16" evidence="3"/>
<dbReference type="AlphaFoldDB" id="A0A9X3X2D9"/>
<sequence>MRLGILFWALHRHGNPSPDPQANLVEARALLRLVAALPATCRGVTRALSAARASTLAESLAIAWPPSEGDSSAPTRVALLDRALSLVADHAVDPPALAARAAAHAGGSLAACVLAGVEALSGDEHAGVCAELADWIDVLETTAKVREFVAERLDSGTPIPGFGRLAGADPRAAILLEAAASFAPADRRLQRALDLVGFARGCGEPGLEVGLVALAAALGLPPGAPPF</sequence>
<evidence type="ECO:0000256" key="1">
    <source>
        <dbReference type="ARBA" id="ARBA00004751"/>
    </source>
</evidence>
<evidence type="ECO:0000313" key="6">
    <source>
        <dbReference type="Proteomes" id="UP001151081"/>
    </source>
</evidence>
<dbReference type="GO" id="GO:0036440">
    <property type="term" value="F:citrate synthase activity"/>
    <property type="evidence" value="ECO:0007669"/>
    <property type="project" value="UniProtKB-EC"/>
</dbReference>
<accession>A0A9X3X2D9</accession>
<keyword evidence="4" id="KW-0808">Transferase</keyword>
<dbReference type="SUPFAM" id="SSF48256">
    <property type="entry name" value="Citrate synthase"/>
    <property type="match status" value="1"/>
</dbReference>
<evidence type="ECO:0000256" key="4">
    <source>
        <dbReference type="ARBA" id="ARBA00022679"/>
    </source>
</evidence>
<dbReference type="GO" id="GO:0005829">
    <property type="term" value="C:cytosol"/>
    <property type="evidence" value="ECO:0007669"/>
    <property type="project" value="TreeGrafter"/>
</dbReference>
<comment type="similarity">
    <text evidence="2">Belongs to the citrate synthase family.</text>
</comment>
<comment type="caution">
    <text evidence="5">The sequence shown here is derived from an EMBL/GenBank/DDBJ whole genome shotgun (WGS) entry which is preliminary data.</text>
</comment>
<dbReference type="InterPro" id="IPR036969">
    <property type="entry name" value="Citrate_synthase_sf"/>
</dbReference>
<reference evidence="5 6" key="1">
    <citation type="submission" date="2021-04" db="EMBL/GenBank/DDBJ databases">
        <title>Genome analysis of Polyangium sp.</title>
        <authorList>
            <person name="Li Y."/>
            <person name="Wang J."/>
        </authorList>
    </citation>
    <scope>NUCLEOTIDE SEQUENCE [LARGE SCALE GENOMIC DNA]</scope>
    <source>
        <strain evidence="5 6">SDU14</strain>
    </source>
</reference>
<evidence type="ECO:0000256" key="3">
    <source>
        <dbReference type="ARBA" id="ARBA00012972"/>
    </source>
</evidence>